<keyword evidence="2" id="KW-1133">Transmembrane helix</keyword>
<comment type="caution">
    <text evidence="3">The sequence shown here is derived from an EMBL/GenBank/DDBJ whole genome shotgun (WGS) entry which is preliminary data.</text>
</comment>
<reference evidence="4" key="1">
    <citation type="submission" date="2023-07" db="EMBL/GenBank/DDBJ databases">
        <title>30 novel species of actinomycetes from the DSMZ collection.</title>
        <authorList>
            <person name="Nouioui I."/>
        </authorList>
    </citation>
    <scope>NUCLEOTIDE SEQUENCE [LARGE SCALE GENOMIC DNA]</scope>
    <source>
        <strain evidence="4">DSM 44938</strain>
    </source>
</reference>
<evidence type="ECO:0000256" key="1">
    <source>
        <dbReference type="SAM" id="MobiDB-lite"/>
    </source>
</evidence>
<name>A0ABU2MY22_9ACTN</name>
<feature type="region of interest" description="Disordered" evidence="1">
    <location>
        <begin position="71"/>
        <end position="110"/>
    </location>
</feature>
<keyword evidence="2" id="KW-0472">Membrane</keyword>
<evidence type="ECO:0000256" key="2">
    <source>
        <dbReference type="SAM" id="Phobius"/>
    </source>
</evidence>
<keyword evidence="4" id="KW-1185">Reference proteome</keyword>
<protein>
    <recommendedName>
        <fullName evidence="5">Integral membrane protein</fullName>
    </recommendedName>
</protein>
<feature type="compositionally biased region" description="Low complexity" evidence="1">
    <location>
        <begin position="96"/>
        <end position="110"/>
    </location>
</feature>
<accession>A0ABU2MY22</accession>
<feature type="transmembrane region" description="Helical" evidence="2">
    <location>
        <begin position="45"/>
        <end position="67"/>
    </location>
</feature>
<gene>
    <name evidence="3" type="ORF">RM590_26805</name>
</gene>
<evidence type="ECO:0000313" key="4">
    <source>
        <dbReference type="Proteomes" id="UP001183246"/>
    </source>
</evidence>
<sequence>MSAKNAPLRRHRFEPARLVLGLALIGIAVAHLVRATGGGEVPLPVRLALLPAALLAAATVAVATFVVRRARGKKPASGEQSAAPLGPAGREHAAQGERAAAGQRQGGEAQ</sequence>
<organism evidence="3 4">
    <name type="scientific">Streptomyces litchfieldiae</name>
    <dbReference type="NCBI Taxonomy" id="3075543"/>
    <lineage>
        <taxon>Bacteria</taxon>
        <taxon>Bacillati</taxon>
        <taxon>Actinomycetota</taxon>
        <taxon>Actinomycetes</taxon>
        <taxon>Kitasatosporales</taxon>
        <taxon>Streptomycetaceae</taxon>
        <taxon>Streptomyces</taxon>
    </lineage>
</organism>
<dbReference type="Proteomes" id="UP001183246">
    <property type="component" value="Unassembled WGS sequence"/>
</dbReference>
<proteinExistence type="predicted"/>
<dbReference type="RefSeq" id="WP_311707289.1">
    <property type="nucleotide sequence ID" value="NZ_JAVREL010000018.1"/>
</dbReference>
<keyword evidence="2" id="KW-0812">Transmembrane</keyword>
<evidence type="ECO:0008006" key="5">
    <source>
        <dbReference type="Google" id="ProtNLM"/>
    </source>
</evidence>
<dbReference type="EMBL" id="JAVREL010000018">
    <property type="protein sequence ID" value="MDT0346168.1"/>
    <property type="molecule type" value="Genomic_DNA"/>
</dbReference>
<evidence type="ECO:0000313" key="3">
    <source>
        <dbReference type="EMBL" id="MDT0346168.1"/>
    </source>
</evidence>